<evidence type="ECO:0000256" key="3">
    <source>
        <dbReference type="ARBA" id="ARBA00023128"/>
    </source>
</evidence>
<dbReference type="Gene3D" id="3.40.50.1440">
    <property type="entry name" value="Tubulin/FtsZ, GTPase domain"/>
    <property type="match status" value="1"/>
</dbReference>
<evidence type="ECO:0000313" key="7">
    <source>
        <dbReference type="Proteomes" id="UP001558632"/>
    </source>
</evidence>
<evidence type="ECO:0000313" key="6">
    <source>
        <dbReference type="EMBL" id="KAL1229494.1"/>
    </source>
</evidence>
<dbReference type="InterPro" id="IPR019605">
    <property type="entry name" value="Misato_II_tubulin-like"/>
</dbReference>
<evidence type="ECO:0000259" key="5">
    <source>
        <dbReference type="Pfam" id="PF14881"/>
    </source>
</evidence>
<protein>
    <submittedName>
        <fullName evidence="6">Protein misato</fullName>
    </submittedName>
</protein>
<dbReference type="Pfam" id="PF14881">
    <property type="entry name" value="Tubulin_3"/>
    <property type="match status" value="1"/>
</dbReference>
<sequence length="514" mass="57919">MVAGGELLTIQIGEYANFIGTHFWNLQNHTLFQESAGKVDSALDWNVLLREENFNGKTERTYTPRVVAFEEKFNVNLNPLISNLETSLDVDSILLNNFKIEKKEAQPLIRNEFLQDVVQNRFSRNGFYNLDDKVNYWTDFILQPWHPKSLCLMSAFEQCSFEDCQRRAEGRQIFDEIETHVRFFAEEMDYIEGIQLLCDVSSNLAGMSSTLLRYFKDDYGNIPVLAIPCWPAHLQTMNRLSVEKLVWDSSQSLLTMLSESLSTLPLSLSTELWGKDSQFCQWNELKYEPQSTYHTSAIIAAALETATIPWRCLNNDSSSSSISLKNTLDALNNFGQNSIVRLGLSMPFKWPSVDNRQDFSKDMLGLTNLSPCYPGCSLADAQSQSTCIENLAGCLKEIPNRIFATSHPLYTGAPFPNLFNSTVDKHGNVGCSTSSSEGSSSCSSEARQIGEAVFSSPSLSYLASNTCEGIVSMLQKQLCKLPTHRYDKLAVEELHENLFKFSIRKGDDYCSDSD</sequence>
<evidence type="ECO:0000256" key="2">
    <source>
        <dbReference type="ARBA" id="ARBA00008507"/>
    </source>
</evidence>
<reference evidence="6 7" key="1">
    <citation type="submission" date="2024-07" db="EMBL/GenBank/DDBJ databases">
        <title>Enhanced genomic and transcriptomic resources for Trichinella pseudospiralis and T. spiralis underpin the discovery of pronounced molecular differences between stages and species.</title>
        <authorList>
            <person name="Pasi K.K."/>
            <person name="La Rosa G."/>
            <person name="Gomez-Morales M.A."/>
            <person name="Tosini F."/>
            <person name="Sumanam S."/>
            <person name="Young N.D."/>
            <person name="Chang B.C."/>
            <person name="Robin G.B."/>
        </authorList>
    </citation>
    <scope>NUCLEOTIDE SEQUENCE [LARGE SCALE GENOMIC DNA]</scope>
    <source>
        <strain evidence="6">ISS534</strain>
    </source>
</reference>
<evidence type="ECO:0000259" key="4">
    <source>
        <dbReference type="Pfam" id="PF10644"/>
    </source>
</evidence>
<dbReference type="PANTHER" id="PTHR13391:SF0">
    <property type="entry name" value="PROTEIN MISATO HOMOLOG 1"/>
    <property type="match status" value="1"/>
</dbReference>
<keyword evidence="7" id="KW-1185">Reference proteome</keyword>
<comment type="similarity">
    <text evidence="2">Belongs to the misato family.</text>
</comment>
<dbReference type="SUPFAM" id="SSF52490">
    <property type="entry name" value="Tubulin nucleotide-binding domain-like"/>
    <property type="match status" value="1"/>
</dbReference>
<evidence type="ECO:0000256" key="1">
    <source>
        <dbReference type="ARBA" id="ARBA00004173"/>
    </source>
</evidence>
<dbReference type="EMBL" id="JBEUSY010000490">
    <property type="protein sequence ID" value="KAL1229494.1"/>
    <property type="molecule type" value="Genomic_DNA"/>
</dbReference>
<dbReference type="Pfam" id="PF10644">
    <property type="entry name" value="Misat_Tub_SegII"/>
    <property type="match status" value="1"/>
</dbReference>
<accession>A0ABR3K6Y5</accession>
<proteinExistence type="inferred from homology"/>
<comment type="subcellular location">
    <subcellularLocation>
        <location evidence="1">Mitochondrion</location>
    </subcellularLocation>
</comment>
<dbReference type="InterPro" id="IPR036525">
    <property type="entry name" value="Tubulin/FtsZ_GTPase_sf"/>
</dbReference>
<feature type="domain" description="Misato Segment II tubulin-like" evidence="4">
    <location>
        <begin position="6"/>
        <end position="117"/>
    </location>
</feature>
<gene>
    <name evidence="6" type="ORF">TSPI_04493</name>
</gene>
<keyword evidence="3" id="KW-0496">Mitochondrion</keyword>
<dbReference type="PANTHER" id="PTHR13391">
    <property type="entry name" value="MITOCHONDRIAL DISTRIBUTION REGULATOR MISATO"/>
    <property type="match status" value="1"/>
</dbReference>
<dbReference type="InterPro" id="IPR029209">
    <property type="entry name" value="DML1/Misato_tubulin"/>
</dbReference>
<feature type="domain" description="DML1/Misato tubulin" evidence="5">
    <location>
        <begin position="132"/>
        <end position="311"/>
    </location>
</feature>
<comment type="caution">
    <text evidence="6">The sequence shown here is derived from an EMBL/GenBank/DDBJ whole genome shotgun (WGS) entry which is preliminary data.</text>
</comment>
<dbReference type="Proteomes" id="UP001558632">
    <property type="component" value="Unassembled WGS sequence"/>
</dbReference>
<organism evidence="6 7">
    <name type="scientific">Trichinella spiralis</name>
    <name type="common">Trichina worm</name>
    <dbReference type="NCBI Taxonomy" id="6334"/>
    <lineage>
        <taxon>Eukaryota</taxon>
        <taxon>Metazoa</taxon>
        <taxon>Ecdysozoa</taxon>
        <taxon>Nematoda</taxon>
        <taxon>Enoplea</taxon>
        <taxon>Dorylaimia</taxon>
        <taxon>Trichinellida</taxon>
        <taxon>Trichinellidae</taxon>
        <taxon>Trichinella</taxon>
    </lineage>
</organism>
<name>A0ABR3K6Y5_TRISP</name>
<dbReference type="InterPro" id="IPR049942">
    <property type="entry name" value="DML1/Misato"/>
</dbReference>